<feature type="domain" description="Lariat debranching enzyme C-terminal" evidence="2">
    <location>
        <begin position="83"/>
        <end position="214"/>
    </location>
</feature>
<comment type="caution">
    <text evidence="3">The sequence shown here is derived from an EMBL/GenBank/DDBJ whole genome shotgun (WGS) entry which is preliminary data.</text>
</comment>
<gene>
    <name evidence="3" type="primary">DBR1</name>
    <name evidence="3" type="ORF">H4R20_005848</name>
</gene>
<dbReference type="PANTHER" id="PTHR12849:SF0">
    <property type="entry name" value="LARIAT DEBRANCHING ENZYME"/>
    <property type="match status" value="1"/>
</dbReference>
<dbReference type="SMART" id="SM01124">
    <property type="entry name" value="DBR1"/>
    <property type="match status" value="1"/>
</dbReference>
<name>A0A9W8HQM6_9FUNG</name>
<organism evidence="3 4">
    <name type="scientific">Coemansia guatemalensis</name>
    <dbReference type="NCBI Taxonomy" id="2761395"/>
    <lineage>
        <taxon>Eukaryota</taxon>
        <taxon>Fungi</taxon>
        <taxon>Fungi incertae sedis</taxon>
        <taxon>Zoopagomycota</taxon>
        <taxon>Kickxellomycotina</taxon>
        <taxon>Kickxellomycetes</taxon>
        <taxon>Kickxellales</taxon>
        <taxon>Kickxellaceae</taxon>
        <taxon>Coemansia</taxon>
    </lineage>
</organism>
<sequence length="268" mass="29145">VEERCQATGSDPSVGHSSRRRPALNLPPPKNDTGALQVNLDEPEPELEANTTTSSVEASGADLKSKYDHQETEVPSDNFKARTPTATDPRIPGRSTNFLALDKCLPRRQFLEIVEIETTADIGNKQLRIEYDPEWLAILRLCNEHMPLDESPFCPPAQATMSGSAPLIPLFPEELLNRELSWVSENVFSEGSVAVPLNFAPIAPAPPPETSDHAVAEAAAVVIMVVDMTEAEVGPVVGNLAVKDLTHLGQVHAQTSSIPTRRQRYSAK</sequence>
<dbReference type="GO" id="GO:0000398">
    <property type="term" value="P:mRNA splicing, via spliceosome"/>
    <property type="evidence" value="ECO:0007669"/>
    <property type="project" value="TreeGrafter"/>
</dbReference>
<evidence type="ECO:0000256" key="1">
    <source>
        <dbReference type="SAM" id="MobiDB-lite"/>
    </source>
</evidence>
<dbReference type="Pfam" id="PF05011">
    <property type="entry name" value="DBR1"/>
    <property type="match status" value="1"/>
</dbReference>
<proteinExistence type="predicted"/>
<accession>A0A9W8HQM6</accession>
<dbReference type="OrthoDB" id="407609at2759"/>
<dbReference type="EMBL" id="JANBUO010002159">
    <property type="protein sequence ID" value="KAJ2795540.1"/>
    <property type="molecule type" value="Genomic_DNA"/>
</dbReference>
<dbReference type="GO" id="GO:0005634">
    <property type="term" value="C:nucleus"/>
    <property type="evidence" value="ECO:0007669"/>
    <property type="project" value="TreeGrafter"/>
</dbReference>
<evidence type="ECO:0000259" key="2">
    <source>
        <dbReference type="SMART" id="SM01124"/>
    </source>
</evidence>
<keyword evidence="4" id="KW-1185">Reference proteome</keyword>
<feature type="compositionally biased region" description="Basic and acidic residues" evidence="1">
    <location>
        <begin position="63"/>
        <end position="72"/>
    </location>
</feature>
<evidence type="ECO:0000313" key="4">
    <source>
        <dbReference type="Proteomes" id="UP001140094"/>
    </source>
</evidence>
<dbReference type="GO" id="GO:0008419">
    <property type="term" value="F:RNA lariat debranching enzyme activity"/>
    <property type="evidence" value="ECO:0007669"/>
    <property type="project" value="TreeGrafter"/>
</dbReference>
<evidence type="ECO:0000313" key="3">
    <source>
        <dbReference type="EMBL" id="KAJ2795540.1"/>
    </source>
</evidence>
<dbReference type="Proteomes" id="UP001140094">
    <property type="component" value="Unassembled WGS sequence"/>
</dbReference>
<feature type="non-terminal residue" evidence="3">
    <location>
        <position position="268"/>
    </location>
</feature>
<protein>
    <submittedName>
        <fullName evidence="3">Lariat debranching enzyme</fullName>
    </submittedName>
</protein>
<feature type="region of interest" description="Disordered" evidence="1">
    <location>
        <begin position="1"/>
        <end position="93"/>
    </location>
</feature>
<dbReference type="PANTHER" id="PTHR12849">
    <property type="entry name" value="RNA LARIAT DEBRANCHING ENZYME"/>
    <property type="match status" value="1"/>
</dbReference>
<dbReference type="AlphaFoldDB" id="A0A9W8HQM6"/>
<reference evidence="3" key="1">
    <citation type="submission" date="2022-07" db="EMBL/GenBank/DDBJ databases">
        <title>Phylogenomic reconstructions and comparative analyses of Kickxellomycotina fungi.</title>
        <authorList>
            <person name="Reynolds N.K."/>
            <person name="Stajich J.E."/>
            <person name="Barry K."/>
            <person name="Grigoriev I.V."/>
            <person name="Crous P."/>
            <person name="Smith M.E."/>
        </authorList>
    </citation>
    <scope>NUCLEOTIDE SEQUENCE</scope>
    <source>
        <strain evidence="3">NRRL 1565</strain>
    </source>
</reference>
<dbReference type="InterPro" id="IPR007708">
    <property type="entry name" value="DBR1_C"/>
</dbReference>